<dbReference type="GO" id="GO:0005634">
    <property type="term" value="C:nucleus"/>
    <property type="evidence" value="ECO:0007669"/>
    <property type="project" value="UniProtKB-SubCell"/>
</dbReference>
<feature type="compositionally biased region" description="Polar residues" evidence="8">
    <location>
        <begin position="31"/>
        <end position="57"/>
    </location>
</feature>
<name>A0A2D1GT53_9PEZI</name>
<organism evidence="10">
    <name type="scientific">Eutiarosporella darliae</name>
    <dbReference type="NCBI Taxonomy" id="1686409"/>
    <lineage>
        <taxon>Eukaryota</taxon>
        <taxon>Fungi</taxon>
        <taxon>Dikarya</taxon>
        <taxon>Ascomycota</taxon>
        <taxon>Pezizomycotina</taxon>
        <taxon>Dothideomycetes</taxon>
        <taxon>Dothideomycetes incertae sedis</taxon>
        <taxon>Botryosphaeriales</taxon>
        <taxon>Botryosphaeriaceae</taxon>
        <taxon>Eutiarosporella</taxon>
    </lineage>
</organism>
<dbReference type="GO" id="GO:0008301">
    <property type="term" value="F:DNA binding, bending"/>
    <property type="evidence" value="ECO:0007669"/>
    <property type="project" value="InterPro"/>
</dbReference>
<dbReference type="EMBL" id="KY196237">
    <property type="protein sequence ID" value="ATN96242.1"/>
    <property type="molecule type" value="Genomic_DNA"/>
</dbReference>
<evidence type="ECO:0000256" key="2">
    <source>
        <dbReference type="ARBA" id="ARBA00023015"/>
    </source>
</evidence>
<keyword evidence="5 7" id="KW-0539">Nucleus</keyword>
<evidence type="ECO:0000259" key="9">
    <source>
        <dbReference type="PROSITE" id="PS51325"/>
    </source>
</evidence>
<keyword evidence="4 7" id="KW-0804">Transcription</keyword>
<feature type="domain" description="Alpha box" evidence="9">
    <location>
        <begin position="67"/>
        <end position="122"/>
    </location>
</feature>
<dbReference type="AlphaFoldDB" id="A0A2D1GT53"/>
<feature type="region of interest" description="Disordered" evidence="8">
    <location>
        <begin position="31"/>
        <end position="59"/>
    </location>
</feature>
<sequence length="436" mass="47599">MSALPSVAFGSNLPQAHQGFVNLFGSNYLTQSATNPPGPSNPSQGALNQHGPNQAQVASALAQKKDKKKRSLNCFVAFRCYVSPVFDKFQQKDRSGFVREMWAFELVKSKWTIIAKAYSYIRDDVGKENAPLDGFLALACPHIGIIDRKDLLSTLGWELVNTGPHWQLIRRFVPASADLPKGYLTTDLSVKDIITFVRRLGYGVPIPAAAMHGISMGSALTMAAQPAHQAAQNISHAAQNVNQAAQIPVSTFQLPLPAFQAQYAANVPQVNPTALQAPQNVTHLAQLEIEVARRTAACNSGIMATGPTFSGMTDEQFAEELACSDPISRGYISTVHAHPAFAEIALEATGNVVPEYWPTEEEPAESVEPEQPVQQSTTLGTTATEVYSNMGTELYDEDSPFTYESLFNMYDSHESTDNYFDVLFPKFGAIDIMSFR</sequence>
<dbReference type="PROSITE" id="PS51325">
    <property type="entry name" value="ALPHA_BOX"/>
    <property type="match status" value="1"/>
</dbReference>
<protein>
    <recommendedName>
        <fullName evidence="1">Mating-type protein MAT-1</fullName>
    </recommendedName>
</protein>
<evidence type="ECO:0000256" key="4">
    <source>
        <dbReference type="ARBA" id="ARBA00023163"/>
    </source>
</evidence>
<accession>A0A2D1GT53</accession>
<comment type="function">
    <text evidence="6">Mating type proteins are sequence specific DNA-binding proteins that act as master switches in fungal differentiation by controlling gene expression in a cell type-specific fashion. Transcriptional activator that induces the transcription of alpha-specific genes.</text>
</comment>
<dbReference type="InterPro" id="IPR006856">
    <property type="entry name" value="MATalpha_HMGbox"/>
</dbReference>
<evidence type="ECO:0000256" key="7">
    <source>
        <dbReference type="RuleBase" id="RU003516"/>
    </source>
</evidence>
<evidence type="ECO:0000313" key="10">
    <source>
        <dbReference type="EMBL" id="ATN96242.1"/>
    </source>
</evidence>
<reference evidence="10" key="1">
    <citation type="submission" date="2016-11" db="EMBL/GenBank/DDBJ databases">
        <title>Transition to homothallism is hypothesised to have facilitated speciation among three emerging Botryosphaeriaceae wheat-pathogens.</title>
        <authorList>
            <person name="Thynne E."/>
            <person name="McDonald M.C."/>
            <person name="Solomon P.S."/>
        </authorList>
    </citation>
    <scope>NUCLEOTIDE SEQUENCE</scope>
</reference>
<proteinExistence type="inferred from homology"/>
<evidence type="ECO:0000256" key="5">
    <source>
        <dbReference type="ARBA" id="ARBA00023242"/>
    </source>
</evidence>
<keyword evidence="3 7" id="KW-0238">DNA-binding</keyword>
<evidence type="ECO:0000256" key="1">
    <source>
        <dbReference type="ARBA" id="ARBA00015083"/>
    </source>
</evidence>
<comment type="subcellular location">
    <subcellularLocation>
        <location evidence="7">Nucleus</location>
    </subcellularLocation>
</comment>
<keyword evidence="2 7" id="KW-0805">Transcription regulation</keyword>
<comment type="similarity">
    <text evidence="7">Belongs to the MATALPHA1 family.</text>
</comment>
<feature type="region of interest" description="Disordered" evidence="8">
    <location>
        <begin position="360"/>
        <end position="379"/>
    </location>
</feature>
<dbReference type="GO" id="GO:0045895">
    <property type="term" value="P:positive regulation of mating-type specific transcription, DNA-templated"/>
    <property type="evidence" value="ECO:0007669"/>
    <property type="project" value="InterPro"/>
</dbReference>
<evidence type="ECO:0000256" key="6">
    <source>
        <dbReference type="ARBA" id="ARBA00035106"/>
    </source>
</evidence>
<evidence type="ECO:0000256" key="3">
    <source>
        <dbReference type="ARBA" id="ARBA00023125"/>
    </source>
</evidence>
<evidence type="ECO:0000256" key="8">
    <source>
        <dbReference type="SAM" id="MobiDB-lite"/>
    </source>
</evidence>
<dbReference type="Pfam" id="PF04769">
    <property type="entry name" value="MATalpha_HMGbox"/>
    <property type="match status" value="1"/>
</dbReference>